<evidence type="ECO:0000256" key="9">
    <source>
        <dbReference type="ARBA" id="ARBA00023065"/>
    </source>
</evidence>
<evidence type="ECO:0000256" key="5">
    <source>
        <dbReference type="ARBA" id="ARBA00022792"/>
    </source>
</evidence>
<dbReference type="OMA" id="FKQKGVM"/>
<evidence type="ECO:0000256" key="1">
    <source>
        <dbReference type="ARBA" id="ARBA00004448"/>
    </source>
</evidence>
<evidence type="ECO:0000256" key="7">
    <source>
        <dbReference type="ARBA" id="ARBA00022946"/>
    </source>
</evidence>
<proteinExistence type="inferred from homology"/>
<feature type="transmembrane region" description="Helical" evidence="12">
    <location>
        <begin position="424"/>
        <end position="444"/>
    </location>
</feature>
<sequence>MSTLARRGARTAARLRVPSRAEPCDLVARQDTTASLARFMASVTFFVDDNRTAARRGMCSQKRLFSQSAGYLASETVTQPTPIETAASPAARRASASARQRLRHGAGKVAPHEDLEMSDKMLPLSLASTGNGGAKDSFVMKCTILDKLGNVKTISGSYKKTEICTEHCLQARDLRKLDSRVPNVVPTFLVRKSAILVNILHVRALIKRDEVWLFESTGLSSSSGLYSTFLYHLEGNLRHSNKGGNSLPYEFRALDSMLHSAMSALESEVVNVRDLVLDLLESLESDIVADRLRVLLQFSRKLAALQKRAKSVQDAINEVLDQDEDMAGMYLSDRRTTDDHSEIEMLLESYGKQAEEIVSEVDGLVANVSQTQDVIELILDARRNALLALDLKVSIATMGLGSGALITGALGMNLATGLESDPRAFGLVFAGAIGLSGLVAVLGIRKVRQLRRVGLGRLSSAFSNVPRIEHQ</sequence>
<dbReference type="STRING" id="764103.G7E2P9"/>
<dbReference type="OrthoDB" id="10251508at2759"/>
<reference evidence="15 16" key="1">
    <citation type="journal article" date="2011" name="J. Gen. Appl. Microbiol.">
        <title>Draft genome sequencing of the enigmatic basidiomycete Mixia osmundae.</title>
        <authorList>
            <person name="Nishida H."/>
            <person name="Nagatsuka Y."/>
            <person name="Sugiyama J."/>
        </authorList>
    </citation>
    <scope>NUCLEOTIDE SEQUENCE [LARGE SCALE GENOMIC DNA]</scope>
    <source>
        <strain evidence="16">CBS 9802 / IAM 14324 / JCM 22182 / KY 12970</strain>
    </source>
</reference>
<evidence type="ECO:0000256" key="13">
    <source>
        <dbReference type="SAM" id="Coils"/>
    </source>
</evidence>
<keyword evidence="8 12" id="KW-1133">Transmembrane helix</keyword>
<keyword evidence="16" id="KW-1185">Reference proteome</keyword>
<evidence type="ECO:0000256" key="11">
    <source>
        <dbReference type="ARBA" id="ARBA00023136"/>
    </source>
</evidence>
<dbReference type="AlphaFoldDB" id="G7E2P9"/>
<dbReference type="Gene3D" id="1.20.58.340">
    <property type="entry name" value="Magnesium transport protein CorA, transmembrane region"/>
    <property type="match status" value="1"/>
</dbReference>
<dbReference type="CDD" id="cd12823">
    <property type="entry name" value="Mrs2_Mfm1p-like"/>
    <property type="match status" value="1"/>
</dbReference>
<feature type="transmembrane region" description="Helical" evidence="12">
    <location>
        <begin position="391"/>
        <end position="412"/>
    </location>
</feature>
<evidence type="ECO:0000256" key="12">
    <source>
        <dbReference type="RuleBase" id="RU366042"/>
    </source>
</evidence>
<dbReference type="GO" id="GO:0015095">
    <property type="term" value="F:magnesium ion transmembrane transporter activity"/>
    <property type="evidence" value="ECO:0007669"/>
    <property type="project" value="TreeGrafter"/>
</dbReference>
<evidence type="ECO:0000313" key="16">
    <source>
        <dbReference type="Proteomes" id="UP000009131"/>
    </source>
</evidence>
<dbReference type="GO" id="GO:0045016">
    <property type="term" value="P:mitochondrial magnesium ion transmembrane transport"/>
    <property type="evidence" value="ECO:0007669"/>
    <property type="project" value="TreeGrafter"/>
</dbReference>
<dbReference type="Gene3D" id="2.40.128.330">
    <property type="match status" value="1"/>
</dbReference>
<dbReference type="GO" id="GO:0005743">
    <property type="term" value="C:mitochondrial inner membrane"/>
    <property type="evidence" value="ECO:0007669"/>
    <property type="project" value="UniProtKB-SubCell"/>
</dbReference>
<evidence type="ECO:0000256" key="6">
    <source>
        <dbReference type="ARBA" id="ARBA00022842"/>
    </source>
</evidence>
<keyword evidence="11 12" id="KW-0472">Membrane</keyword>
<evidence type="ECO:0000256" key="4">
    <source>
        <dbReference type="ARBA" id="ARBA00022692"/>
    </source>
</evidence>
<evidence type="ECO:0000256" key="2">
    <source>
        <dbReference type="ARBA" id="ARBA00009765"/>
    </source>
</evidence>
<keyword evidence="4 12" id="KW-0812">Transmembrane</keyword>
<keyword evidence="9 12" id="KW-0406">Ion transport</keyword>
<evidence type="ECO:0000256" key="10">
    <source>
        <dbReference type="ARBA" id="ARBA00023128"/>
    </source>
</evidence>
<dbReference type="InterPro" id="IPR039204">
    <property type="entry name" value="MRS2-like"/>
</dbReference>
<dbReference type="eggNOG" id="KOG2662">
    <property type="taxonomic scope" value="Eukaryota"/>
</dbReference>
<dbReference type="HOGENOM" id="CLU_025144_1_2_1"/>
<evidence type="ECO:0000256" key="14">
    <source>
        <dbReference type="SAM" id="MobiDB-lite"/>
    </source>
</evidence>
<dbReference type="InParanoid" id="G7E2P9"/>
<comment type="caution">
    <text evidence="15">The sequence shown here is derived from an EMBL/GenBank/DDBJ whole genome shotgun (WGS) entry which is preliminary data.</text>
</comment>
<dbReference type="PANTHER" id="PTHR13890">
    <property type="entry name" value="RNA SPLICING PROTEIN MRS2, MITOCHONDRIAL"/>
    <property type="match status" value="1"/>
</dbReference>
<keyword evidence="13" id="KW-0175">Coiled coil</keyword>
<comment type="similarity">
    <text evidence="2 12">Belongs to the CorA metal ion transporter (MIT) (TC 1.A.35) family.</text>
</comment>
<dbReference type="PANTHER" id="PTHR13890:SF0">
    <property type="entry name" value="MAGNESIUM TRANSPORTER MRS2 HOMOLOG, MITOCHONDRIAL"/>
    <property type="match status" value="1"/>
</dbReference>
<dbReference type="RefSeq" id="XP_014565529.1">
    <property type="nucleotide sequence ID" value="XM_014710043.1"/>
</dbReference>
<evidence type="ECO:0000256" key="3">
    <source>
        <dbReference type="ARBA" id="ARBA00022448"/>
    </source>
</evidence>
<reference evidence="15 16" key="2">
    <citation type="journal article" date="2012" name="Open Biol.">
        <title>Characteristics of nucleosomes and linker DNA regions on the genome of the basidiomycete Mixia osmundae revealed by mono- and dinucleosome mapping.</title>
        <authorList>
            <person name="Nishida H."/>
            <person name="Kondo S."/>
            <person name="Matsumoto T."/>
            <person name="Suzuki Y."/>
            <person name="Yoshikawa H."/>
            <person name="Taylor T.D."/>
            <person name="Sugiyama J."/>
        </authorList>
    </citation>
    <scope>NUCLEOTIDE SEQUENCE [LARGE SCALE GENOMIC DNA]</scope>
    <source>
        <strain evidence="16">CBS 9802 / IAM 14324 / JCM 22182 / KY 12970</strain>
    </source>
</reference>
<dbReference type="FunFam" id="2.40.128.330:FF:000002">
    <property type="entry name" value="Inner membrane magnesium transporter mrs2"/>
    <property type="match status" value="1"/>
</dbReference>
<keyword evidence="5 12" id="KW-0999">Mitochondrion inner membrane</keyword>
<gene>
    <name evidence="15" type="primary">Mo03784</name>
    <name evidence="15" type="ORF">E5Q_03784</name>
</gene>
<keyword evidence="10" id="KW-0496">Mitochondrion</keyword>
<feature type="region of interest" description="Disordered" evidence="14">
    <location>
        <begin position="84"/>
        <end position="114"/>
    </location>
</feature>
<dbReference type="FunCoup" id="G7E2P9">
    <property type="interactions" value="201"/>
</dbReference>
<feature type="coiled-coil region" evidence="13">
    <location>
        <begin position="295"/>
        <end position="322"/>
    </location>
</feature>
<evidence type="ECO:0000256" key="8">
    <source>
        <dbReference type="ARBA" id="ARBA00022989"/>
    </source>
</evidence>
<evidence type="ECO:0000313" key="15">
    <source>
        <dbReference type="EMBL" id="GAA97109.1"/>
    </source>
</evidence>
<dbReference type="Proteomes" id="UP000009131">
    <property type="component" value="Unassembled WGS sequence"/>
</dbReference>
<organism evidence="15 16">
    <name type="scientific">Mixia osmundae (strain CBS 9802 / IAM 14324 / JCM 22182 / KY 12970)</name>
    <dbReference type="NCBI Taxonomy" id="764103"/>
    <lineage>
        <taxon>Eukaryota</taxon>
        <taxon>Fungi</taxon>
        <taxon>Dikarya</taxon>
        <taxon>Basidiomycota</taxon>
        <taxon>Pucciniomycotina</taxon>
        <taxon>Mixiomycetes</taxon>
        <taxon>Mixiales</taxon>
        <taxon>Mixiaceae</taxon>
        <taxon>Mixia</taxon>
    </lineage>
</organism>
<feature type="compositionally biased region" description="Low complexity" evidence="14">
    <location>
        <begin position="86"/>
        <end position="99"/>
    </location>
</feature>
<dbReference type="Pfam" id="PF22099">
    <property type="entry name" value="MRS2-like"/>
    <property type="match status" value="1"/>
</dbReference>
<keyword evidence="7" id="KW-0809">Transit peptide</keyword>
<keyword evidence="6 12" id="KW-0460">Magnesium</keyword>
<protein>
    <recommendedName>
        <fullName evidence="12">Magnesium transporter</fullName>
    </recommendedName>
</protein>
<keyword evidence="3 12" id="KW-0813">Transport</keyword>
<name>G7E2P9_MIXOS</name>
<dbReference type="EMBL" id="BABT02000110">
    <property type="protein sequence ID" value="GAA97109.1"/>
    <property type="molecule type" value="Genomic_DNA"/>
</dbReference>
<comment type="subcellular location">
    <subcellularLocation>
        <location evidence="1 12">Mitochondrion inner membrane</location>
        <topology evidence="1 12">Multi-pass membrane protein</topology>
    </subcellularLocation>
</comment>
<accession>G7E2P9</accession>